<feature type="domain" description="AMP-dependent synthetase/ligase" evidence="5">
    <location>
        <begin position="108"/>
        <end position="473"/>
    </location>
</feature>
<keyword evidence="9" id="KW-1185">Reference proteome</keyword>
<dbReference type="InterPro" id="IPR000873">
    <property type="entry name" value="AMP-dep_synth/lig_dom"/>
</dbReference>
<dbReference type="Pfam" id="PF13193">
    <property type="entry name" value="AMP-binding_C"/>
    <property type="match status" value="1"/>
</dbReference>
<dbReference type="InterPro" id="IPR025110">
    <property type="entry name" value="AMP-bd_C"/>
</dbReference>
<protein>
    <submittedName>
        <fullName evidence="8">Acetoacetate--CoA ligase</fullName>
        <ecNumber evidence="8">6.2.1.16</ecNumber>
    </submittedName>
</protein>
<keyword evidence="2 8" id="KW-0436">Ligase</keyword>
<dbReference type="InterPro" id="IPR045851">
    <property type="entry name" value="AMP-bd_C_sf"/>
</dbReference>
<evidence type="ECO:0000313" key="9">
    <source>
        <dbReference type="Proteomes" id="UP001199469"/>
    </source>
</evidence>
<evidence type="ECO:0000259" key="6">
    <source>
        <dbReference type="Pfam" id="PF13193"/>
    </source>
</evidence>
<dbReference type="PROSITE" id="PS00455">
    <property type="entry name" value="AMP_BINDING"/>
    <property type="match status" value="1"/>
</dbReference>
<dbReference type="SUPFAM" id="SSF56801">
    <property type="entry name" value="Acetyl-CoA synthetase-like"/>
    <property type="match status" value="1"/>
</dbReference>
<dbReference type="PANTHER" id="PTHR42921">
    <property type="entry name" value="ACETOACETYL-COA SYNTHETASE"/>
    <property type="match status" value="1"/>
</dbReference>
<name>A0ABS8PJ57_9PSEU</name>
<keyword evidence="4" id="KW-0067">ATP-binding</keyword>
<evidence type="ECO:0000313" key="8">
    <source>
        <dbReference type="EMBL" id="MCD2198267.1"/>
    </source>
</evidence>
<keyword evidence="3" id="KW-0547">Nucleotide-binding</keyword>
<evidence type="ECO:0000259" key="5">
    <source>
        <dbReference type="Pfam" id="PF00501"/>
    </source>
</evidence>
<organism evidence="8 9">
    <name type="scientific">Actinomycetospora endophytica</name>
    <dbReference type="NCBI Taxonomy" id="2291215"/>
    <lineage>
        <taxon>Bacteria</taxon>
        <taxon>Bacillati</taxon>
        <taxon>Actinomycetota</taxon>
        <taxon>Actinomycetes</taxon>
        <taxon>Pseudonocardiales</taxon>
        <taxon>Pseudonocardiaceae</taxon>
        <taxon>Actinomycetospora</taxon>
    </lineage>
</organism>
<dbReference type="PANTHER" id="PTHR42921:SF1">
    <property type="entry name" value="ACETOACETYL-COA SYNTHETASE"/>
    <property type="match status" value="1"/>
</dbReference>
<dbReference type="RefSeq" id="WP_230741069.1">
    <property type="nucleotide sequence ID" value="NZ_JAJNDB010000012.1"/>
</dbReference>
<dbReference type="NCBIfam" id="NF002937">
    <property type="entry name" value="PRK03584.1"/>
    <property type="match status" value="1"/>
</dbReference>
<dbReference type="InterPro" id="IPR005914">
    <property type="entry name" value="Acac_CoA_synth"/>
</dbReference>
<dbReference type="Gene3D" id="3.30.300.30">
    <property type="match status" value="1"/>
</dbReference>
<evidence type="ECO:0000259" key="7">
    <source>
        <dbReference type="Pfam" id="PF16177"/>
    </source>
</evidence>
<dbReference type="Pfam" id="PF16177">
    <property type="entry name" value="ACAS_N"/>
    <property type="match status" value="1"/>
</dbReference>
<dbReference type="EC" id="6.2.1.16" evidence="8"/>
<dbReference type="NCBIfam" id="TIGR01217">
    <property type="entry name" value="ac_ac_CoA_syn"/>
    <property type="match status" value="1"/>
</dbReference>
<comment type="similarity">
    <text evidence="1">Belongs to the ATP-dependent AMP-binding enzyme family.</text>
</comment>
<feature type="domain" description="AMP-binding enzyme C-terminal" evidence="6">
    <location>
        <begin position="541"/>
        <end position="616"/>
    </location>
</feature>
<dbReference type="GO" id="GO:0030729">
    <property type="term" value="F:acetoacetate-CoA ligase activity"/>
    <property type="evidence" value="ECO:0007669"/>
    <property type="project" value="UniProtKB-EC"/>
</dbReference>
<proteinExistence type="inferred from homology"/>
<dbReference type="InterPro" id="IPR032387">
    <property type="entry name" value="ACAS_N"/>
</dbReference>
<reference evidence="8 9" key="1">
    <citation type="submission" date="2021-11" db="EMBL/GenBank/DDBJ databases">
        <title>Draft genome sequence of Actinomycetospora sp. SF1 isolated from the rhizosphere soil.</title>
        <authorList>
            <person name="Duangmal K."/>
            <person name="Chantavorakit T."/>
        </authorList>
    </citation>
    <scope>NUCLEOTIDE SEQUENCE [LARGE SCALE GENOMIC DNA]</scope>
    <source>
        <strain evidence="8 9">TBRC 5722</strain>
    </source>
</reference>
<dbReference type="InterPro" id="IPR042099">
    <property type="entry name" value="ANL_N_sf"/>
</dbReference>
<evidence type="ECO:0000256" key="2">
    <source>
        <dbReference type="ARBA" id="ARBA00022598"/>
    </source>
</evidence>
<dbReference type="EMBL" id="JAJNDB010000012">
    <property type="protein sequence ID" value="MCD2198267.1"/>
    <property type="molecule type" value="Genomic_DNA"/>
</dbReference>
<dbReference type="Gene3D" id="3.40.50.12780">
    <property type="entry name" value="N-terminal domain of ligase-like"/>
    <property type="match status" value="1"/>
</dbReference>
<accession>A0ABS8PJ57</accession>
<evidence type="ECO:0000256" key="1">
    <source>
        <dbReference type="ARBA" id="ARBA00006432"/>
    </source>
</evidence>
<gene>
    <name evidence="8" type="ORF">LQ327_33370</name>
</gene>
<dbReference type="InterPro" id="IPR020845">
    <property type="entry name" value="AMP-binding_CS"/>
</dbReference>
<evidence type="ECO:0000256" key="4">
    <source>
        <dbReference type="ARBA" id="ARBA00022840"/>
    </source>
</evidence>
<dbReference type="Pfam" id="PF00501">
    <property type="entry name" value="AMP-binding"/>
    <property type="match status" value="1"/>
</dbReference>
<evidence type="ECO:0000256" key="3">
    <source>
        <dbReference type="ARBA" id="ARBA00022741"/>
    </source>
</evidence>
<sequence>MAEPEPPATSPATVLRVPADDVLDATGIGHYVRWLATKRGLTFDDYQQLWTWSVSDLEGFWSSIWDYFGVRGNYDTVLGARDMPGAQWFPGAHLNYAEHMLGGPDDTDQVAVIAHSQTRDPVTLTFGELAEQVARARAGLQRCGVTRGDRVVAYLPNIPETLVAFLACASLGATWASCAPEFGARSVIDRFAQIEPTVLITIGGYRYGDKNIDKTSDVAAIRAGLPTVEHVVGVPYGPHRVADALDWDELTAQTAPLTFDAVPFDHPLYVLFSSGTTGLPKAIVHGHGGILLEHLKSHALGMDTQPGDRFLWFTTTAWMMWNVLVSGLLHAATIVLVDGNPTYPDLLEQWRIAAATRATLLGTSPGYLMACRSAGVEPARDLDLSSLLTLGVTGAPLPGTGFDWVAHQLGPDLLINPMSGGTDICSGFIGGSPWLPVYRGELAGPCLGVDAAAFDPDGREVIGSLGELVIREPMPSMPVRFWNDPDDRRYRSTYFETYPGIWCHGDWVTVSPHRSFVISGRSDATLNRGGVRLGTAEFYTVVEELPEIDDSLVVHLEDRDGGPGRLMLFLVLGDRADLGDALRARIRRALREQLSPRHVPDTIDAVPAVPRTLTGKKLETPIKKILRGHPVSEVISPDSVNDYAAIRAFADRAEP</sequence>
<feature type="domain" description="Acetyl-coenzyme A synthetase N-terminal" evidence="7">
    <location>
        <begin position="46"/>
        <end position="99"/>
    </location>
</feature>
<dbReference type="Proteomes" id="UP001199469">
    <property type="component" value="Unassembled WGS sequence"/>
</dbReference>
<comment type="caution">
    <text evidence="8">The sequence shown here is derived from an EMBL/GenBank/DDBJ whole genome shotgun (WGS) entry which is preliminary data.</text>
</comment>